<dbReference type="Proteomes" id="UP000288805">
    <property type="component" value="Unassembled WGS sequence"/>
</dbReference>
<reference evidence="1 2" key="1">
    <citation type="journal article" date="2018" name="PLoS Genet.">
        <title>Population sequencing reveals clonal diversity and ancestral inbreeding in the grapevine cultivar Chardonnay.</title>
        <authorList>
            <person name="Roach M.J."/>
            <person name="Johnson D.L."/>
            <person name="Bohlmann J."/>
            <person name="van Vuuren H.J."/>
            <person name="Jones S.J."/>
            <person name="Pretorius I.S."/>
            <person name="Schmidt S.A."/>
            <person name="Borneman A.R."/>
        </authorList>
    </citation>
    <scope>NUCLEOTIDE SEQUENCE [LARGE SCALE GENOMIC DNA]</scope>
    <source>
        <strain evidence="2">cv. Chardonnay</strain>
        <tissue evidence="1">Leaf</tissue>
    </source>
</reference>
<name>A0A438IZN5_VITVI</name>
<gene>
    <name evidence="1" type="ORF">CK203_025341</name>
</gene>
<accession>A0A438IZN5</accession>
<sequence>MARYLSQVQADLNKLSEWAVTRVLHIENVKADALAIITVTLLVKEAVLLPIYLQTASLIATTSVCSTSETDINWMCEIETYLSIGELLEEEKQTYKIRGQVAHFTLIRDNLYRQYFEGPYLKCLNNPEA</sequence>
<evidence type="ECO:0000313" key="1">
    <source>
        <dbReference type="EMBL" id="RVX02168.1"/>
    </source>
</evidence>
<proteinExistence type="predicted"/>
<dbReference type="PANTHER" id="PTHR48475">
    <property type="entry name" value="RIBONUCLEASE H"/>
    <property type="match status" value="1"/>
</dbReference>
<organism evidence="1 2">
    <name type="scientific">Vitis vinifera</name>
    <name type="common">Grape</name>
    <dbReference type="NCBI Taxonomy" id="29760"/>
    <lineage>
        <taxon>Eukaryota</taxon>
        <taxon>Viridiplantae</taxon>
        <taxon>Streptophyta</taxon>
        <taxon>Embryophyta</taxon>
        <taxon>Tracheophyta</taxon>
        <taxon>Spermatophyta</taxon>
        <taxon>Magnoliopsida</taxon>
        <taxon>eudicotyledons</taxon>
        <taxon>Gunneridae</taxon>
        <taxon>Pentapetalae</taxon>
        <taxon>rosids</taxon>
        <taxon>Vitales</taxon>
        <taxon>Vitaceae</taxon>
        <taxon>Viteae</taxon>
        <taxon>Vitis</taxon>
    </lineage>
</organism>
<evidence type="ECO:0000313" key="2">
    <source>
        <dbReference type="Proteomes" id="UP000288805"/>
    </source>
</evidence>
<dbReference type="AlphaFoldDB" id="A0A438IZN5"/>
<comment type="caution">
    <text evidence="1">The sequence shown here is derived from an EMBL/GenBank/DDBJ whole genome shotgun (WGS) entry which is preliminary data.</text>
</comment>
<dbReference type="PANTHER" id="PTHR48475:SF2">
    <property type="entry name" value="RIBONUCLEASE H"/>
    <property type="match status" value="1"/>
</dbReference>
<protein>
    <submittedName>
        <fullName evidence="1">Uncharacterized protein</fullName>
    </submittedName>
</protein>
<dbReference type="EMBL" id="QGNW01000072">
    <property type="protein sequence ID" value="RVX02168.1"/>
    <property type="molecule type" value="Genomic_DNA"/>
</dbReference>